<dbReference type="Proteomes" id="UP001586593">
    <property type="component" value="Unassembled WGS sequence"/>
</dbReference>
<feature type="region of interest" description="Disordered" evidence="1">
    <location>
        <begin position="90"/>
        <end position="114"/>
    </location>
</feature>
<dbReference type="EMBL" id="JAZHXJ010002547">
    <property type="protein sequence ID" value="KAL1837983.1"/>
    <property type="molecule type" value="Genomic_DNA"/>
</dbReference>
<gene>
    <name evidence="2" type="ORF">VTK73DRAFT_4493</name>
</gene>
<name>A0ABR3V843_9PEZI</name>
<feature type="compositionally biased region" description="Polar residues" evidence="1">
    <location>
        <begin position="101"/>
        <end position="110"/>
    </location>
</feature>
<accession>A0ABR3V843</accession>
<reference evidence="2 3" key="1">
    <citation type="journal article" date="2024" name="Commun. Biol.">
        <title>Comparative genomic analysis of thermophilic fungi reveals convergent evolutionary adaptations and gene losses.</title>
        <authorList>
            <person name="Steindorff A.S."/>
            <person name="Aguilar-Pontes M.V."/>
            <person name="Robinson A.J."/>
            <person name="Andreopoulos B."/>
            <person name="LaButti K."/>
            <person name="Kuo A."/>
            <person name="Mondo S."/>
            <person name="Riley R."/>
            <person name="Otillar R."/>
            <person name="Haridas S."/>
            <person name="Lipzen A."/>
            <person name="Grimwood J."/>
            <person name="Schmutz J."/>
            <person name="Clum A."/>
            <person name="Reid I.D."/>
            <person name="Moisan M.C."/>
            <person name="Butler G."/>
            <person name="Nguyen T.T.M."/>
            <person name="Dewar K."/>
            <person name="Conant G."/>
            <person name="Drula E."/>
            <person name="Henrissat B."/>
            <person name="Hansel C."/>
            <person name="Singer S."/>
            <person name="Hutchinson M.I."/>
            <person name="de Vries R.P."/>
            <person name="Natvig D.O."/>
            <person name="Powell A.J."/>
            <person name="Tsang A."/>
            <person name="Grigoriev I.V."/>
        </authorList>
    </citation>
    <scope>NUCLEOTIDE SEQUENCE [LARGE SCALE GENOMIC DNA]</scope>
    <source>
        <strain evidence="2 3">ATCC 24622</strain>
    </source>
</reference>
<keyword evidence="3" id="KW-1185">Reference proteome</keyword>
<evidence type="ECO:0000256" key="1">
    <source>
        <dbReference type="SAM" id="MobiDB-lite"/>
    </source>
</evidence>
<proteinExistence type="predicted"/>
<evidence type="ECO:0000313" key="3">
    <source>
        <dbReference type="Proteomes" id="UP001586593"/>
    </source>
</evidence>
<protein>
    <submittedName>
        <fullName evidence="2">Uncharacterized protein</fullName>
    </submittedName>
</protein>
<comment type="caution">
    <text evidence="2">The sequence shown here is derived from an EMBL/GenBank/DDBJ whole genome shotgun (WGS) entry which is preliminary data.</text>
</comment>
<sequence>MIRFEPPRVSEMLGPLFVDNALSDIPLFGPDKADVPALVKAALRAPMPADRLVVDEHGRGLPPLDLSGAPSVADKIQAITTYSRTHLTAAATSEARKQPKTHGSQDGPLSQRQRHERLLEERTHTLGLPSEGQVVLDHIMLLRAREMYLFNAATNQKIVADDPYLQDVWAWVAGMCGLFV</sequence>
<organism evidence="2 3">
    <name type="scientific">Phialemonium thermophilum</name>
    <dbReference type="NCBI Taxonomy" id="223376"/>
    <lineage>
        <taxon>Eukaryota</taxon>
        <taxon>Fungi</taxon>
        <taxon>Dikarya</taxon>
        <taxon>Ascomycota</taxon>
        <taxon>Pezizomycotina</taxon>
        <taxon>Sordariomycetes</taxon>
        <taxon>Sordariomycetidae</taxon>
        <taxon>Cephalothecales</taxon>
        <taxon>Cephalothecaceae</taxon>
        <taxon>Phialemonium</taxon>
    </lineage>
</organism>
<evidence type="ECO:0000313" key="2">
    <source>
        <dbReference type="EMBL" id="KAL1837983.1"/>
    </source>
</evidence>